<dbReference type="InterPro" id="IPR034733">
    <property type="entry name" value="AcCoA_carboxyl_beta"/>
</dbReference>
<dbReference type="SUPFAM" id="SSF51246">
    <property type="entry name" value="Rudiment single hybrid motif"/>
    <property type="match status" value="1"/>
</dbReference>
<dbReference type="Proteomes" id="UP001165085">
    <property type="component" value="Unassembled WGS sequence"/>
</dbReference>
<feature type="domain" description="Lipoyl-binding" evidence="10">
    <location>
        <begin position="466"/>
        <end position="540"/>
    </location>
</feature>
<dbReference type="GO" id="GO:0046872">
    <property type="term" value="F:metal ion binding"/>
    <property type="evidence" value="ECO:0007669"/>
    <property type="project" value="InterPro"/>
</dbReference>
<dbReference type="InterPro" id="IPR005479">
    <property type="entry name" value="CPAse_ATP-bd"/>
</dbReference>
<dbReference type="InterPro" id="IPR029045">
    <property type="entry name" value="ClpP/crotonase-like_dom_sf"/>
</dbReference>
<dbReference type="GO" id="GO:0003989">
    <property type="term" value="F:acetyl-CoA carboxylase activity"/>
    <property type="evidence" value="ECO:0007669"/>
    <property type="project" value="UniProtKB-EC"/>
</dbReference>
<keyword evidence="7" id="KW-0092">Biotin</keyword>
<keyword evidence="5 9" id="KW-0547">Nucleotide-binding</keyword>
<evidence type="ECO:0000256" key="1">
    <source>
        <dbReference type="ARBA" id="ARBA00001953"/>
    </source>
</evidence>
<dbReference type="InterPro" id="IPR011053">
    <property type="entry name" value="Single_hybrid_motif"/>
</dbReference>
<dbReference type="InterPro" id="IPR011764">
    <property type="entry name" value="Biotin_carboxylation_dom"/>
</dbReference>
<comment type="pathway">
    <text evidence="2">Lipid metabolism; malonyl-CoA biosynthesis; malonyl-CoA from acetyl-CoA: step 1/1.</text>
</comment>
<organism evidence="15 16">
    <name type="scientific">Triparma strigata</name>
    <dbReference type="NCBI Taxonomy" id="1606541"/>
    <lineage>
        <taxon>Eukaryota</taxon>
        <taxon>Sar</taxon>
        <taxon>Stramenopiles</taxon>
        <taxon>Ochrophyta</taxon>
        <taxon>Bolidophyceae</taxon>
        <taxon>Parmales</taxon>
        <taxon>Triparmaceae</taxon>
        <taxon>Triparma</taxon>
    </lineage>
</organism>
<dbReference type="InterPro" id="IPR011054">
    <property type="entry name" value="Rudment_hybrid_motif"/>
</dbReference>
<dbReference type="PROSITE" id="PS50968">
    <property type="entry name" value="BIOTINYL_LIPOYL"/>
    <property type="match status" value="1"/>
</dbReference>
<dbReference type="CDD" id="cd06850">
    <property type="entry name" value="biotinyl_domain"/>
    <property type="match status" value="1"/>
</dbReference>
<evidence type="ECO:0000259" key="11">
    <source>
        <dbReference type="PROSITE" id="PS50975"/>
    </source>
</evidence>
<dbReference type="PROSITE" id="PS50975">
    <property type="entry name" value="ATP_GRASP"/>
    <property type="match status" value="1"/>
</dbReference>
<keyword evidence="16" id="KW-1185">Reference proteome</keyword>
<dbReference type="InterPro" id="IPR016185">
    <property type="entry name" value="PreATP-grasp_dom_sf"/>
</dbReference>
<dbReference type="PROSITE" id="PS50979">
    <property type="entry name" value="BC"/>
    <property type="match status" value="1"/>
</dbReference>
<feature type="domain" description="Biotin carboxylation" evidence="12">
    <location>
        <begin position="1"/>
        <end position="448"/>
    </location>
</feature>
<evidence type="ECO:0000259" key="13">
    <source>
        <dbReference type="PROSITE" id="PS50980"/>
    </source>
</evidence>
<evidence type="ECO:0000256" key="5">
    <source>
        <dbReference type="ARBA" id="ARBA00022741"/>
    </source>
</evidence>
<dbReference type="SMART" id="SM00878">
    <property type="entry name" value="Biotin_carb_C"/>
    <property type="match status" value="1"/>
</dbReference>
<feature type="domain" description="CoA carboxyltransferase C-terminal" evidence="14">
    <location>
        <begin position="819"/>
        <end position="1066"/>
    </location>
</feature>
<comment type="cofactor">
    <cofactor evidence="1">
        <name>biotin</name>
        <dbReference type="ChEBI" id="CHEBI:57586"/>
    </cofactor>
</comment>
<dbReference type="InterPro" id="IPR000089">
    <property type="entry name" value="Biotin_lipoyl"/>
</dbReference>
<evidence type="ECO:0000256" key="8">
    <source>
        <dbReference type="ARBA" id="ARBA00023268"/>
    </source>
</evidence>
<feature type="domain" description="ATP-grasp" evidence="11">
    <location>
        <begin position="116"/>
        <end position="314"/>
    </location>
</feature>
<dbReference type="InterPro" id="IPR011763">
    <property type="entry name" value="COA_CT_C"/>
</dbReference>
<dbReference type="SUPFAM" id="SSF52440">
    <property type="entry name" value="PreATP-grasp domain"/>
    <property type="match status" value="1"/>
</dbReference>
<dbReference type="Gene3D" id="2.40.50.100">
    <property type="match status" value="1"/>
</dbReference>
<evidence type="ECO:0000256" key="9">
    <source>
        <dbReference type="PROSITE-ProRule" id="PRU00409"/>
    </source>
</evidence>
<dbReference type="PANTHER" id="PTHR48095:SF5">
    <property type="entry name" value="BLL7292 PROTEIN"/>
    <property type="match status" value="1"/>
</dbReference>
<dbReference type="Pfam" id="PF00289">
    <property type="entry name" value="Biotin_carb_N"/>
    <property type="match status" value="1"/>
</dbReference>
<evidence type="ECO:0000259" key="10">
    <source>
        <dbReference type="PROSITE" id="PS50968"/>
    </source>
</evidence>
<evidence type="ECO:0000259" key="14">
    <source>
        <dbReference type="PROSITE" id="PS50989"/>
    </source>
</evidence>
<dbReference type="PROSITE" id="PS50989">
    <property type="entry name" value="COA_CT_CTER"/>
    <property type="match status" value="1"/>
</dbReference>
<dbReference type="Gene3D" id="3.90.226.10">
    <property type="entry name" value="2-enoyl-CoA Hydratase, Chain A, domain 1"/>
    <property type="match status" value="2"/>
</dbReference>
<dbReference type="EC" id="6.4.1.2" evidence="3"/>
<dbReference type="PANTHER" id="PTHR48095">
    <property type="entry name" value="PYRUVATE CARBOXYLASE SUBUNIT A"/>
    <property type="match status" value="1"/>
</dbReference>
<accession>A0A9W7F2S9</accession>
<dbReference type="PROSITE" id="PS00867">
    <property type="entry name" value="CPSASE_2"/>
    <property type="match status" value="1"/>
</dbReference>
<dbReference type="AlphaFoldDB" id="A0A9W7F2S9"/>
<dbReference type="OrthoDB" id="196847at2759"/>
<sequence>MLKKLLIANRGEIASRISRSALDRNLPTVLAHTPEDAALSRRIGASQLAQLPTGGYTDIDGLINLALEHGCDSIHPGYGFLSESADFARAVRAADLKFLGPRTRTLEIFGDKLRARDLAVDAKVSVAPGQIVRDASDLEAFLKTATAGRGILKSRAGGGGRGIRAVQLGDDDLEDLFARCLGESKQFGGSDGDSLLVEQAITNAQHVEVQILADEHKSVVHLYDRECSLQRRHQKLIEVAPSSLPQELRQKLFDDAIALAHASDYAGLGTFEFLVHNDGSHYFMECNPRLQVEHTVTESITNLDLVECQFKTAEGATLEDIGVGQPPPSKGFAVQTRVLAERMDDVTKQISPSCEEIIKFDPPSGHGIRVETIMSPGSRTHPNYDSLIAKVIANAPTLESALRKADFALNDFTIEGPRTNVPLLRTLLDRPEVKAAAATTTFVDENIEELSPVQALAVDDVDVYGIEEAGVATISSPVTGTLLELNVKVGDVVSAGQPLAVLESMKMEVLIHSTANGEVVDILASVNDVLTENSVVVKIRGEQVQNDDFQDPTMNASDLNELRPDLISLNSRKMKLLDENRPKAVERRRGRNQITAREGIQLLCDENSFREYGGLAVAASRSTRKLADLEESTPADGVVTGVGRVNDTECVIIAVDATVIAGTQGFFHHAKLDRAVEIAKKQSLPIIVLPEGGGGRPIDTDIPNLMSAGLNLGTWTEYSALSGAVPRVSIVSGRCFAGSAAIAGASDVVIATRASTIGMGGPAMIEGGGLGVGVLAEEVGPVPELALCGAVDVVAEDDEEAIMLAKKYLSFFATKKDSPPSTPQDQRIIRQIIPENRKRAYDVRRLIKILCDHDSTLELRPNFGRAVVTTLARIDGMSVGVVASNPSSNGGAIDSNTCDKISRFFRLMKAFDLPVVSLVDCPGFMVGNAAEKTGLMRKAGRLFLAGAALEDSLFAVITRKAVGLGAMALCGGSTKNAVDCVSWPTGEIGAMGVEGAVRLGFKKELDALQGEDREKLFQTFCSAVYKQNSATNAASKLEIDDVIDPAESRSRLAYNLKAYYDKQERGTPSSNGKTSSDLCW</sequence>
<feature type="domain" description="CoA carboxyltransferase N-terminal" evidence="13">
    <location>
        <begin position="560"/>
        <end position="824"/>
    </location>
</feature>
<dbReference type="Pfam" id="PF01039">
    <property type="entry name" value="Carboxyl_trans"/>
    <property type="match status" value="1"/>
</dbReference>
<reference evidence="16" key="1">
    <citation type="journal article" date="2023" name="Commun. Biol.">
        <title>Genome analysis of Parmales, the sister group of diatoms, reveals the evolutionary specialization of diatoms from phago-mixotrophs to photoautotrophs.</title>
        <authorList>
            <person name="Ban H."/>
            <person name="Sato S."/>
            <person name="Yoshikawa S."/>
            <person name="Yamada K."/>
            <person name="Nakamura Y."/>
            <person name="Ichinomiya M."/>
            <person name="Sato N."/>
            <person name="Blanc-Mathieu R."/>
            <person name="Endo H."/>
            <person name="Kuwata A."/>
            <person name="Ogata H."/>
        </authorList>
    </citation>
    <scope>NUCLEOTIDE SEQUENCE [LARGE SCALE GENOMIC DNA]</scope>
    <source>
        <strain evidence="16">NIES 3701</strain>
    </source>
</reference>
<dbReference type="InterPro" id="IPR051602">
    <property type="entry name" value="ACC_Biotin_Carboxylase"/>
</dbReference>
<dbReference type="PROSITE" id="PS50980">
    <property type="entry name" value="COA_CT_NTER"/>
    <property type="match status" value="1"/>
</dbReference>
<dbReference type="Gene3D" id="3.30.470.20">
    <property type="entry name" value="ATP-grasp fold, B domain"/>
    <property type="match status" value="1"/>
</dbReference>
<dbReference type="InterPro" id="IPR011762">
    <property type="entry name" value="COA_CT_N"/>
</dbReference>
<gene>
    <name evidence="15" type="ORF">TrST_g13141</name>
</gene>
<keyword evidence="4" id="KW-0436">Ligase</keyword>
<evidence type="ECO:0000313" key="16">
    <source>
        <dbReference type="Proteomes" id="UP001165085"/>
    </source>
</evidence>
<dbReference type="Pfam" id="PF02786">
    <property type="entry name" value="CPSase_L_D2"/>
    <property type="match status" value="1"/>
</dbReference>
<proteinExistence type="predicted"/>
<keyword evidence="8" id="KW-0511">Multifunctional enzyme</keyword>
<dbReference type="Pfam" id="PF02785">
    <property type="entry name" value="Biotin_carb_C"/>
    <property type="match status" value="1"/>
</dbReference>
<evidence type="ECO:0000256" key="2">
    <source>
        <dbReference type="ARBA" id="ARBA00004956"/>
    </source>
</evidence>
<keyword evidence="6 9" id="KW-0067">ATP-binding</keyword>
<evidence type="ECO:0000256" key="6">
    <source>
        <dbReference type="ARBA" id="ARBA00022840"/>
    </source>
</evidence>
<evidence type="ECO:0000313" key="15">
    <source>
        <dbReference type="EMBL" id="GMH98848.1"/>
    </source>
</evidence>
<comment type="caution">
    <text evidence="15">The sequence shown here is derived from an EMBL/GenBank/DDBJ whole genome shotgun (WGS) entry which is preliminary data.</text>
</comment>
<name>A0A9W7F2S9_9STRA</name>
<dbReference type="EMBL" id="BRXY01000535">
    <property type="protein sequence ID" value="GMH98848.1"/>
    <property type="molecule type" value="Genomic_DNA"/>
</dbReference>
<dbReference type="GO" id="GO:0005524">
    <property type="term" value="F:ATP binding"/>
    <property type="evidence" value="ECO:0007669"/>
    <property type="project" value="UniProtKB-UniRule"/>
</dbReference>
<dbReference type="InterPro" id="IPR005482">
    <property type="entry name" value="Biotin_COase_C"/>
</dbReference>
<protein>
    <recommendedName>
        <fullName evidence="3">acetyl-CoA carboxylase</fullName>
        <ecNumber evidence="3">6.4.1.2</ecNumber>
    </recommendedName>
</protein>
<dbReference type="InterPro" id="IPR011761">
    <property type="entry name" value="ATP-grasp"/>
</dbReference>
<dbReference type="SUPFAM" id="SSF56059">
    <property type="entry name" value="Glutathione synthetase ATP-binding domain-like"/>
    <property type="match status" value="1"/>
</dbReference>
<dbReference type="SUPFAM" id="SSF51230">
    <property type="entry name" value="Single hybrid motif"/>
    <property type="match status" value="1"/>
</dbReference>
<evidence type="ECO:0000259" key="12">
    <source>
        <dbReference type="PROSITE" id="PS50979"/>
    </source>
</evidence>
<evidence type="ECO:0000256" key="3">
    <source>
        <dbReference type="ARBA" id="ARBA00013058"/>
    </source>
</evidence>
<dbReference type="InterPro" id="IPR005481">
    <property type="entry name" value="BC-like_N"/>
</dbReference>
<dbReference type="SUPFAM" id="SSF52096">
    <property type="entry name" value="ClpP/crotonase"/>
    <property type="match status" value="2"/>
</dbReference>
<evidence type="ECO:0000256" key="7">
    <source>
        <dbReference type="ARBA" id="ARBA00023267"/>
    </source>
</evidence>
<evidence type="ECO:0000256" key="4">
    <source>
        <dbReference type="ARBA" id="ARBA00022598"/>
    </source>
</evidence>
<dbReference type="Pfam" id="PF00364">
    <property type="entry name" value="Biotin_lipoyl"/>
    <property type="match status" value="1"/>
</dbReference>